<evidence type="ECO:0000256" key="6">
    <source>
        <dbReference type="PIRSR" id="PIRSR602129-50"/>
    </source>
</evidence>
<name>A0A077ZZ00_STYLE</name>
<comment type="cofactor">
    <cofactor evidence="1 6 7">
        <name>pyridoxal 5'-phosphate</name>
        <dbReference type="ChEBI" id="CHEBI:597326"/>
    </cofactor>
</comment>
<keyword evidence="5 7" id="KW-0456">Lyase</keyword>
<dbReference type="GO" id="GO:0030170">
    <property type="term" value="F:pyridoxal phosphate binding"/>
    <property type="evidence" value="ECO:0007669"/>
    <property type="project" value="InterPro"/>
</dbReference>
<evidence type="ECO:0000256" key="5">
    <source>
        <dbReference type="ARBA" id="ARBA00023239"/>
    </source>
</evidence>
<reference evidence="8 9" key="1">
    <citation type="submission" date="2014-06" db="EMBL/GenBank/DDBJ databases">
        <authorList>
            <person name="Swart Estienne"/>
        </authorList>
    </citation>
    <scope>NUCLEOTIDE SEQUENCE [LARGE SCALE GENOMIC DNA]</scope>
    <source>
        <strain evidence="8 9">130c</strain>
    </source>
</reference>
<keyword evidence="9" id="KW-1185">Reference proteome</keyword>
<dbReference type="PANTHER" id="PTHR46101:SF18">
    <property type="entry name" value="HISTIDINE DECARBOXYLASE"/>
    <property type="match status" value="1"/>
</dbReference>
<dbReference type="OrthoDB" id="639767at2759"/>
<dbReference type="InterPro" id="IPR051151">
    <property type="entry name" value="Group_II_Decarboxylase"/>
</dbReference>
<dbReference type="AlphaFoldDB" id="A0A077ZZ00"/>
<dbReference type="InterPro" id="IPR015421">
    <property type="entry name" value="PyrdxlP-dep_Trfase_major"/>
</dbReference>
<gene>
    <name evidence="8" type="primary">Contig19061.g20209</name>
    <name evidence="8" type="ORF">STYLEM_3392</name>
</gene>
<dbReference type="PANTHER" id="PTHR46101">
    <property type="match status" value="1"/>
</dbReference>
<evidence type="ECO:0000256" key="3">
    <source>
        <dbReference type="ARBA" id="ARBA00022793"/>
    </source>
</evidence>
<dbReference type="Gene3D" id="3.40.640.10">
    <property type="entry name" value="Type I PLP-dependent aspartate aminotransferase-like (Major domain)"/>
    <property type="match status" value="1"/>
</dbReference>
<dbReference type="SUPFAM" id="SSF53383">
    <property type="entry name" value="PLP-dependent transferases"/>
    <property type="match status" value="1"/>
</dbReference>
<protein>
    <submittedName>
        <fullName evidence="8">Histidine decarboxylase</fullName>
    </submittedName>
</protein>
<dbReference type="Pfam" id="PF00282">
    <property type="entry name" value="Pyridoxal_deC"/>
    <property type="match status" value="1"/>
</dbReference>
<accession>A0A077ZZ00</accession>
<dbReference type="InParanoid" id="A0A077ZZ00"/>
<dbReference type="InterPro" id="IPR002129">
    <property type="entry name" value="PyrdxlP-dep_de-COase"/>
</dbReference>
<proteinExistence type="inferred from homology"/>
<comment type="similarity">
    <text evidence="2 7">Belongs to the group II decarboxylase family.</text>
</comment>
<organism evidence="8 9">
    <name type="scientific">Stylonychia lemnae</name>
    <name type="common">Ciliate</name>
    <dbReference type="NCBI Taxonomy" id="5949"/>
    <lineage>
        <taxon>Eukaryota</taxon>
        <taxon>Sar</taxon>
        <taxon>Alveolata</taxon>
        <taxon>Ciliophora</taxon>
        <taxon>Intramacronucleata</taxon>
        <taxon>Spirotrichea</taxon>
        <taxon>Stichotrichia</taxon>
        <taxon>Sporadotrichida</taxon>
        <taxon>Oxytrichidae</taxon>
        <taxon>Stylonychinae</taxon>
        <taxon>Stylonychia</taxon>
    </lineage>
</organism>
<evidence type="ECO:0000256" key="4">
    <source>
        <dbReference type="ARBA" id="ARBA00022898"/>
    </source>
</evidence>
<keyword evidence="4 6" id="KW-0663">Pyridoxal phosphate</keyword>
<sequence length="326" mass="37453">MTMVYNKHPDLESIDTTFYPTNRDGTKNFKLVDSKQFGIIPQSVAESFDFSYGDPFDTNNHWKNPCEQEVIEILGKLLGFNDMSGYVTASECEANFTCLWWCNLYLLMKSRSKITELQQTIDIAKLNAENIKRDEDYQLKNLKYQEIYEYTKQLKIIKQPILICSRPPYSDISIIKAAQAFEFKTCFVQVNEDGSMNTQSLRNILTEFQEYQDVNFIISLNLGTQIGGSFDDLICVRKVIQEVQQELGCLQKDGQNQFNNYNEDQGKYNNNWNFVFHGDALLYGLTFPVLKQYGDIRKAGLDTISVSLQKFLGCQIPAAVSLCISM</sequence>
<evidence type="ECO:0000256" key="7">
    <source>
        <dbReference type="RuleBase" id="RU000382"/>
    </source>
</evidence>
<dbReference type="EMBL" id="CCKQ01003290">
    <property type="protein sequence ID" value="CDW74413.1"/>
    <property type="molecule type" value="Genomic_DNA"/>
</dbReference>
<dbReference type="GO" id="GO:0019752">
    <property type="term" value="P:carboxylic acid metabolic process"/>
    <property type="evidence" value="ECO:0007669"/>
    <property type="project" value="InterPro"/>
</dbReference>
<dbReference type="GO" id="GO:0016831">
    <property type="term" value="F:carboxy-lyase activity"/>
    <property type="evidence" value="ECO:0007669"/>
    <property type="project" value="UniProtKB-KW"/>
</dbReference>
<dbReference type="Proteomes" id="UP000039865">
    <property type="component" value="Unassembled WGS sequence"/>
</dbReference>
<evidence type="ECO:0000313" key="9">
    <source>
        <dbReference type="Proteomes" id="UP000039865"/>
    </source>
</evidence>
<keyword evidence="3" id="KW-0210">Decarboxylase</keyword>
<dbReference type="InterPro" id="IPR015424">
    <property type="entry name" value="PyrdxlP-dep_Trfase"/>
</dbReference>
<evidence type="ECO:0000256" key="2">
    <source>
        <dbReference type="ARBA" id="ARBA00009533"/>
    </source>
</evidence>
<feature type="modified residue" description="N6-(pyridoxal phosphate)lysine" evidence="6">
    <location>
        <position position="310"/>
    </location>
</feature>
<evidence type="ECO:0000313" key="8">
    <source>
        <dbReference type="EMBL" id="CDW74413.1"/>
    </source>
</evidence>
<evidence type="ECO:0000256" key="1">
    <source>
        <dbReference type="ARBA" id="ARBA00001933"/>
    </source>
</evidence>